<keyword evidence="10" id="KW-1185">Reference proteome</keyword>
<organism evidence="9 10">
    <name type="scientific">Lineolata rhizophorae</name>
    <dbReference type="NCBI Taxonomy" id="578093"/>
    <lineage>
        <taxon>Eukaryota</taxon>
        <taxon>Fungi</taxon>
        <taxon>Dikarya</taxon>
        <taxon>Ascomycota</taxon>
        <taxon>Pezizomycotina</taxon>
        <taxon>Dothideomycetes</taxon>
        <taxon>Dothideomycetes incertae sedis</taxon>
        <taxon>Lineolatales</taxon>
        <taxon>Lineolataceae</taxon>
        <taxon>Lineolata</taxon>
    </lineage>
</organism>
<keyword evidence="4" id="KW-0378">Hydrolase</keyword>
<evidence type="ECO:0000313" key="10">
    <source>
        <dbReference type="Proteomes" id="UP000799766"/>
    </source>
</evidence>
<keyword evidence="6" id="KW-0464">Manganese</keyword>
<dbReference type="GO" id="GO:0015938">
    <property type="term" value="P:coenzyme A catabolic process"/>
    <property type="evidence" value="ECO:0007669"/>
    <property type="project" value="TreeGrafter"/>
</dbReference>
<feature type="region of interest" description="Disordered" evidence="7">
    <location>
        <begin position="135"/>
        <end position="160"/>
    </location>
</feature>
<dbReference type="InterPro" id="IPR045121">
    <property type="entry name" value="CoAse"/>
</dbReference>
<dbReference type="Gene3D" id="3.90.79.10">
    <property type="entry name" value="Nucleoside Triphosphate Pyrophosphohydrolase"/>
    <property type="match status" value="1"/>
</dbReference>
<protein>
    <recommendedName>
        <fullName evidence="8">Nudix hydrolase domain-containing protein</fullName>
    </recommendedName>
</protein>
<reference evidence="9" key="1">
    <citation type="journal article" date="2020" name="Stud. Mycol.">
        <title>101 Dothideomycetes genomes: a test case for predicting lifestyles and emergence of pathogens.</title>
        <authorList>
            <person name="Haridas S."/>
            <person name="Albert R."/>
            <person name="Binder M."/>
            <person name="Bloem J."/>
            <person name="Labutti K."/>
            <person name="Salamov A."/>
            <person name="Andreopoulos B."/>
            <person name="Baker S."/>
            <person name="Barry K."/>
            <person name="Bills G."/>
            <person name="Bluhm B."/>
            <person name="Cannon C."/>
            <person name="Castanera R."/>
            <person name="Culley D."/>
            <person name="Daum C."/>
            <person name="Ezra D."/>
            <person name="Gonzalez J."/>
            <person name="Henrissat B."/>
            <person name="Kuo A."/>
            <person name="Liang C."/>
            <person name="Lipzen A."/>
            <person name="Lutzoni F."/>
            <person name="Magnuson J."/>
            <person name="Mondo S."/>
            <person name="Nolan M."/>
            <person name="Ohm R."/>
            <person name="Pangilinan J."/>
            <person name="Park H.-J."/>
            <person name="Ramirez L."/>
            <person name="Alfaro M."/>
            <person name="Sun H."/>
            <person name="Tritt A."/>
            <person name="Yoshinaga Y."/>
            <person name="Zwiers L.-H."/>
            <person name="Turgeon B."/>
            <person name="Goodwin S."/>
            <person name="Spatafora J."/>
            <person name="Crous P."/>
            <person name="Grigoriev I."/>
        </authorList>
    </citation>
    <scope>NUCLEOTIDE SEQUENCE</scope>
    <source>
        <strain evidence="9">ATCC 16933</strain>
    </source>
</reference>
<evidence type="ECO:0000259" key="8">
    <source>
        <dbReference type="PROSITE" id="PS51462"/>
    </source>
</evidence>
<dbReference type="PROSITE" id="PS51462">
    <property type="entry name" value="NUDIX"/>
    <property type="match status" value="1"/>
</dbReference>
<keyword evidence="5" id="KW-0460">Magnesium</keyword>
<dbReference type="PANTHER" id="PTHR12992:SF24">
    <property type="entry name" value="PEROXISOMAL COENZYME A DIPHOSPHATASE NUDT7"/>
    <property type="match status" value="1"/>
</dbReference>
<evidence type="ECO:0000256" key="2">
    <source>
        <dbReference type="ARBA" id="ARBA00001946"/>
    </source>
</evidence>
<dbReference type="InterPro" id="IPR000086">
    <property type="entry name" value="NUDIX_hydrolase_dom"/>
</dbReference>
<dbReference type="Proteomes" id="UP000799766">
    <property type="component" value="Unassembled WGS sequence"/>
</dbReference>
<dbReference type="EMBL" id="MU001674">
    <property type="protein sequence ID" value="KAF2459988.1"/>
    <property type="molecule type" value="Genomic_DNA"/>
</dbReference>
<feature type="compositionally biased region" description="Low complexity" evidence="7">
    <location>
        <begin position="135"/>
        <end position="150"/>
    </location>
</feature>
<feature type="region of interest" description="Disordered" evidence="7">
    <location>
        <begin position="240"/>
        <end position="301"/>
    </location>
</feature>
<accession>A0A6A6P819</accession>
<comment type="cofactor">
    <cofactor evidence="1">
        <name>Mn(2+)</name>
        <dbReference type="ChEBI" id="CHEBI:29035"/>
    </cofactor>
</comment>
<dbReference type="InterPro" id="IPR015797">
    <property type="entry name" value="NUDIX_hydrolase-like_dom_sf"/>
</dbReference>
<dbReference type="AlphaFoldDB" id="A0A6A6P819"/>
<keyword evidence="3" id="KW-0479">Metal-binding</keyword>
<gene>
    <name evidence="9" type="ORF">BDY21DRAFT_337077</name>
</gene>
<evidence type="ECO:0000256" key="5">
    <source>
        <dbReference type="ARBA" id="ARBA00022842"/>
    </source>
</evidence>
<feature type="domain" description="Nudix hydrolase" evidence="8">
    <location>
        <begin position="31"/>
        <end position="167"/>
    </location>
</feature>
<dbReference type="CDD" id="cd03426">
    <property type="entry name" value="NUDIX_CoAse_Nudt7"/>
    <property type="match status" value="1"/>
</dbReference>
<dbReference type="Pfam" id="PF00293">
    <property type="entry name" value="NUDIX"/>
    <property type="match status" value="1"/>
</dbReference>
<evidence type="ECO:0000256" key="1">
    <source>
        <dbReference type="ARBA" id="ARBA00001936"/>
    </source>
</evidence>
<name>A0A6A6P819_9PEZI</name>
<evidence type="ECO:0000313" key="9">
    <source>
        <dbReference type="EMBL" id="KAF2459988.1"/>
    </source>
</evidence>
<sequence length="376" mass="41188">MATLTPLSAQAIARLRSYVPPPTQYTNLPLTRRAAVLLLLFADKAGHLKVVLTIRASTLSSYAGQAALPGGKADVLTETPLQTARREAFEEIGLPLSNNKLPPPFRVEHLCQLPTYLARTELGVRPCVAFLTTSPPGASDSAAPSSPSAPTDRQPTGSAVPAVEDSLIPRLDAKEVAAVFTAPFHNFLRSKLDEQLWGDVGSAVDDVSSGWYQGSWSDWQESRWRMHNFYVPVAGQSVIRPRPKKKKRAPEAIEDAGQKRRAARPEKELGRGPDQPLPTASNKPARPAPSHTLPYRDRPSDDGVSAVTRFRVFGMTARILVDAARIAFGEQPDFEHNAHFGDEEMIERLMRIGRLSLKAKPDDELTREDLKAAAKI</sequence>
<comment type="cofactor">
    <cofactor evidence="2">
        <name>Mg(2+)</name>
        <dbReference type="ChEBI" id="CHEBI:18420"/>
    </cofactor>
</comment>
<evidence type="ECO:0000256" key="4">
    <source>
        <dbReference type="ARBA" id="ARBA00022801"/>
    </source>
</evidence>
<evidence type="ECO:0000256" key="7">
    <source>
        <dbReference type="SAM" id="MobiDB-lite"/>
    </source>
</evidence>
<dbReference type="PANTHER" id="PTHR12992">
    <property type="entry name" value="NUDIX HYDROLASE"/>
    <property type="match status" value="1"/>
</dbReference>
<dbReference type="SUPFAM" id="SSF55811">
    <property type="entry name" value="Nudix"/>
    <property type="match status" value="1"/>
</dbReference>
<proteinExistence type="predicted"/>
<dbReference type="GO" id="GO:0010945">
    <property type="term" value="F:coenzyme A diphosphatase activity"/>
    <property type="evidence" value="ECO:0007669"/>
    <property type="project" value="InterPro"/>
</dbReference>
<evidence type="ECO:0000256" key="6">
    <source>
        <dbReference type="ARBA" id="ARBA00023211"/>
    </source>
</evidence>
<dbReference type="OrthoDB" id="206213at2759"/>
<evidence type="ECO:0000256" key="3">
    <source>
        <dbReference type="ARBA" id="ARBA00022723"/>
    </source>
</evidence>
<dbReference type="GO" id="GO:0046872">
    <property type="term" value="F:metal ion binding"/>
    <property type="evidence" value="ECO:0007669"/>
    <property type="project" value="UniProtKB-KW"/>
</dbReference>